<reference evidence="5" key="1">
    <citation type="submission" date="2017-11" db="EMBL/GenBank/DDBJ databases">
        <authorList>
            <person name="Lima N.C."/>
            <person name="Parody-Merino A.M."/>
            <person name="Battley P.F."/>
            <person name="Fidler A.E."/>
            <person name="Prosdocimi F."/>
        </authorList>
    </citation>
    <scope>NUCLEOTIDE SEQUENCE [LARGE SCALE GENOMIC DNA]</scope>
</reference>
<sequence>MASPDGASGVGGSPEETELSITLTLRMLMHGKEIGSIIGKKGETVKRIREQSSARITISEGSCPERITTITGSTDAVFRAVSMIAFKLEEDLGSGSDGAAPGRAPVTLRLVIPASQCGSLIGKAGTKIREIRESTGAQVQVAGDLLPNSTERAVTVSGVPDTIIQCVRQICAVILESPPKGATIPYHPGLSLGTILLSANQGFSMQGQYSGVSPAEALLGMPVLVGTGCQRLAPGGDRRPSAVTPNASFLLLPLPGQMTKLQQLSGHSLPFASLGHAPSMVPGLDTSSQSSSQEFLVPNDVRVAAPGSPQSLPLQLIGCIIGRHGSKISEIRQMSGAHIKIGNQTEGSNERHVTITGSPVSITLAQYLITACLETAKSTSQAPPGPGSMDLGVGFSQPLTPGSGAALPAVAPAPPALLGTPYTISLSNFIGLKPVSFLALSPSSMGGPNGGTATYTTKISAANGTKKADRQKFSPY</sequence>
<dbReference type="CDD" id="cd22517">
    <property type="entry name" value="KH-I_PCBP4_rpt1"/>
    <property type="match status" value="1"/>
</dbReference>
<evidence type="ECO:0000256" key="2">
    <source>
        <dbReference type="PROSITE-ProRule" id="PRU00117"/>
    </source>
</evidence>
<keyword evidence="5" id="KW-1185">Reference proteome</keyword>
<dbReference type="Gene3D" id="3.30.1370.10">
    <property type="entry name" value="K Homology domain, type 1"/>
    <property type="match status" value="3"/>
</dbReference>
<dbReference type="GO" id="GO:0003723">
    <property type="term" value="F:RNA binding"/>
    <property type="evidence" value="ECO:0007669"/>
    <property type="project" value="UniProtKB-UniRule"/>
</dbReference>
<feature type="domain" description="K Homology" evidence="3">
    <location>
        <begin position="21"/>
        <end position="89"/>
    </location>
</feature>
<dbReference type="OrthoDB" id="442947at2759"/>
<dbReference type="AlphaFoldDB" id="A0A2I0TTJ1"/>
<dbReference type="InterPro" id="IPR004088">
    <property type="entry name" value="KH_dom_type_1"/>
</dbReference>
<dbReference type="CDD" id="cd22523">
    <property type="entry name" value="KH-I_PCBP4_rpt3"/>
    <property type="match status" value="1"/>
</dbReference>
<keyword evidence="1" id="KW-0677">Repeat</keyword>
<evidence type="ECO:0000256" key="1">
    <source>
        <dbReference type="ARBA" id="ARBA00022737"/>
    </source>
</evidence>
<protein>
    <submittedName>
        <fullName evidence="4">Poly-binding protein 4</fullName>
    </submittedName>
</protein>
<dbReference type="SUPFAM" id="SSF54791">
    <property type="entry name" value="Eukaryotic type KH-domain (KH-domain type I)"/>
    <property type="match status" value="3"/>
</dbReference>
<keyword evidence="2" id="KW-0694">RNA-binding</keyword>
<feature type="domain" description="K Homology" evidence="3">
    <location>
        <begin position="289"/>
        <end position="374"/>
    </location>
</feature>
<proteinExistence type="predicted"/>
<dbReference type="Proteomes" id="UP000233556">
    <property type="component" value="Unassembled WGS sequence"/>
</dbReference>
<reference evidence="5" key="2">
    <citation type="submission" date="2017-12" db="EMBL/GenBank/DDBJ databases">
        <title>Genome sequence of the Bar-tailed Godwit (Limosa lapponica baueri).</title>
        <authorList>
            <person name="Lima N.C.B."/>
            <person name="Parody-Merino A.M."/>
            <person name="Battley P.F."/>
            <person name="Fidler A.E."/>
            <person name="Prosdocimi F."/>
        </authorList>
    </citation>
    <scope>NUCLEOTIDE SEQUENCE [LARGE SCALE GENOMIC DNA]</scope>
</reference>
<dbReference type="PROSITE" id="PS50084">
    <property type="entry name" value="KH_TYPE_1"/>
    <property type="match status" value="3"/>
</dbReference>
<dbReference type="InterPro" id="IPR036612">
    <property type="entry name" value="KH_dom_type_1_sf"/>
</dbReference>
<dbReference type="EMBL" id="KZ507301">
    <property type="protein sequence ID" value="PKU37115.1"/>
    <property type="molecule type" value="Genomic_DNA"/>
</dbReference>
<organism evidence="4 5">
    <name type="scientific">Limosa lapponica baueri</name>
    <dbReference type="NCBI Taxonomy" id="1758121"/>
    <lineage>
        <taxon>Eukaryota</taxon>
        <taxon>Metazoa</taxon>
        <taxon>Chordata</taxon>
        <taxon>Craniata</taxon>
        <taxon>Vertebrata</taxon>
        <taxon>Euteleostomi</taxon>
        <taxon>Archelosauria</taxon>
        <taxon>Archosauria</taxon>
        <taxon>Dinosauria</taxon>
        <taxon>Saurischia</taxon>
        <taxon>Theropoda</taxon>
        <taxon>Coelurosauria</taxon>
        <taxon>Aves</taxon>
        <taxon>Neognathae</taxon>
        <taxon>Neoaves</taxon>
        <taxon>Charadriiformes</taxon>
        <taxon>Scolopacidae</taxon>
        <taxon>Limosa</taxon>
    </lineage>
</organism>
<dbReference type="Pfam" id="PF00013">
    <property type="entry name" value="KH_1"/>
    <property type="match status" value="3"/>
</dbReference>
<feature type="domain" description="K Homology" evidence="3">
    <location>
        <begin position="104"/>
        <end position="175"/>
    </location>
</feature>
<dbReference type="SMART" id="SM00322">
    <property type="entry name" value="KH"/>
    <property type="match status" value="3"/>
</dbReference>
<gene>
    <name evidence="4" type="ORF">llap_12575</name>
</gene>
<dbReference type="InterPro" id="IPR004087">
    <property type="entry name" value="KH_dom"/>
</dbReference>
<dbReference type="CDD" id="cd22520">
    <property type="entry name" value="KH-I_PCBP4_rpt2"/>
    <property type="match status" value="1"/>
</dbReference>
<evidence type="ECO:0000313" key="4">
    <source>
        <dbReference type="EMBL" id="PKU37115.1"/>
    </source>
</evidence>
<accession>A0A2I0TTJ1</accession>
<evidence type="ECO:0000259" key="3">
    <source>
        <dbReference type="SMART" id="SM00322"/>
    </source>
</evidence>
<evidence type="ECO:0000313" key="5">
    <source>
        <dbReference type="Proteomes" id="UP000233556"/>
    </source>
</evidence>
<name>A0A2I0TTJ1_LIMLA</name>
<dbReference type="FunFam" id="3.30.1370.10:FF:000002">
    <property type="entry name" value="poly(RC)-binding protein 2 isoform X1"/>
    <property type="match status" value="1"/>
</dbReference>
<dbReference type="PANTHER" id="PTHR10288">
    <property type="entry name" value="KH DOMAIN CONTAINING RNA BINDING PROTEIN"/>
    <property type="match status" value="1"/>
</dbReference>